<dbReference type="AlphaFoldDB" id="A0AAV4C670"/>
<reference evidence="1 2" key="1">
    <citation type="journal article" date="2021" name="Elife">
        <title>Chloroplast acquisition without the gene transfer in kleptoplastic sea slugs, Plakobranchus ocellatus.</title>
        <authorList>
            <person name="Maeda T."/>
            <person name="Takahashi S."/>
            <person name="Yoshida T."/>
            <person name="Shimamura S."/>
            <person name="Takaki Y."/>
            <person name="Nagai Y."/>
            <person name="Toyoda A."/>
            <person name="Suzuki Y."/>
            <person name="Arimoto A."/>
            <person name="Ishii H."/>
            <person name="Satoh N."/>
            <person name="Nishiyama T."/>
            <person name="Hasebe M."/>
            <person name="Maruyama T."/>
            <person name="Minagawa J."/>
            <person name="Obokata J."/>
            <person name="Shigenobu S."/>
        </authorList>
    </citation>
    <scope>NUCLEOTIDE SEQUENCE [LARGE SCALE GENOMIC DNA]</scope>
</reference>
<evidence type="ECO:0000313" key="2">
    <source>
        <dbReference type="Proteomes" id="UP000735302"/>
    </source>
</evidence>
<dbReference type="EMBL" id="BLXT01005793">
    <property type="protein sequence ID" value="GFO26174.1"/>
    <property type="molecule type" value="Genomic_DNA"/>
</dbReference>
<accession>A0AAV4C670</accession>
<dbReference type="Proteomes" id="UP000735302">
    <property type="component" value="Unassembled WGS sequence"/>
</dbReference>
<name>A0AAV4C670_9GAST</name>
<gene>
    <name evidence="1" type="ORF">PoB_005267900</name>
</gene>
<proteinExistence type="predicted"/>
<protein>
    <submittedName>
        <fullName evidence="1">Uncharacterized protein</fullName>
    </submittedName>
</protein>
<organism evidence="1 2">
    <name type="scientific">Plakobranchus ocellatus</name>
    <dbReference type="NCBI Taxonomy" id="259542"/>
    <lineage>
        <taxon>Eukaryota</taxon>
        <taxon>Metazoa</taxon>
        <taxon>Spiralia</taxon>
        <taxon>Lophotrochozoa</taxon>
        <taxon>Mollusca</taxon>
        <taxon>Gastropoda</taxon>
        <taxon>Heterobranchia</taxon>
        <taxon>Euthyneura</taxon>
        <taxon>Panpulmonata</taxon>
        <taxon>Sacoglossa</taxon>
        <taxon>Placobranchoidea</taxon>
        <taxon>Plakobranchidae</taxon>
        <taxon>Plakobranchus</taxon>
    </lineage>
</organism>
<evidence type="ECO:0000313" key="1">
    <source>
        <dbReference type="EMBL" id="GFO26174.1"/>
    </source>
</evidence>
<keyword evidence="2" id="KW-1185">Reference proteome</keyword>
<sequence>MRRHSVNHHPVFDESACMTLTAIHKIQITTPIEVKKQANNNWLIPLPGIVAESSKPGPSHHPLPGPSHHLLLISVINQNLVLVIIQYLAPVTIHYLVPVTIYY</sequence>
<comment type="caution">
    <text evidence="1">The sequence shown here is derived from an EMBL/GenBank/DDBJ whole genome shotgun (WGS) entry which is preliminary data.</text>
</comment>